<comment type="caution">
    <text evidence="3">The sequence shown here is derived from an EMBL/GenBank/DDBJ whole genome shotgun (WGS) entry which is preliminary data.</text>
</comment>
<proteinExistence type="predicted"/>
<evidence type="ECO:0000259" key="2">
    <source>
        <dbReference type="Pfam" id="PF20236"/>
    </source>
</evidence>
<evidence type="ECO:0000256" key="1">
    <source>
        <dbReference type="SAM" id="MobiDB-lite"/>
    </source>
</evidence>
<feature type="domain" description="DUF6593" evidence="2">
    <location>
        <begin position="82"/>
        <end position="219"/>
    </location>
</feature>
<gene>
    <name evidence="3" type="ORF">LshimejAT787_0212570</name>
</gene>
<evidence type="ECO:0000313" key="3">
    <source>
        <dbReference type="EMBL" id="GLB35692.1"/>
    </source>
</evidence>
<evidence type="ECO:0000313" key="4">
    <source>
        <dbReference type="Proteomes" id="UP001063166"/>
    </source>
</evidence>
<protein>
    <recommendedName>
        <fullName evidence="2">DUF6593 domain-containing protein</fullName>
    </recommendedName>
</protein>
<dbReference type="Pfam" id="PF20236">
    <property type="entry name" value="DUF6593"/>
    <property type="match status" value="1"/>
</dbReference>
<sequence length="225" mass="24666">MSAFRTAPRASSRIQHPSDMFTNNPYAQGGWPNPQNPLSINNATWGKDSPPQPSVYGALPNAVPPSPPNILTFLFVSLNPTILNCTVVGPHAQKYFDVTTNSPNVGASTIFLKAGRPFAVVEWHNQPTVEIYGVAPRQAAARWLELSHDRAYQSMQVQGRWYAWVPRDKVISLFTVGPNPPELLARVTREPEMVKLEITAQAVQAGLLEPAVVATVLLQSGRNYG</sequence>
<dbReference type="Proteomes" id="UP001063166">
    <property type="component" value="Unassembled WGS sequence"/>
</dbReference>
<feature type="region of interest" description="Disordered" evidence="1">
    <location>
        <begin position="1"/>
        <end position="34"/>
    </location>
</feature>
<keyword evidence="4" id="KW-1185">Reference proteome</keyword>
<reference evidence="3" key="1">
    <citation type="submission" date="2022-07" db="EMBL/GenBank/DDBJ databases">
        <title>The genome of Lyophyllum shimeji provides insight into the initial evolution of ectomycorrhizal fungal genome.</title>
        <authorList>
            <person name="Kobayashi Y."/>
            <person name="Shibata T."/>
            <person name="Hirakawa H."/>
            <person name="Shigenobu S."/>
            <person name="Nishiyama T."/>
            <person name="Yamada A."/>
            <person name="Hasebe M."/>
            <person name="Kawaguchi M."/>
        </authorList>
    </citation>
    <scope>NUCLEOTIDE SEQUENCE</scope>
    <source>
        <strain evidence="3">AT787</strain>
    </source>
</reference>
<accession>A0A9P3PGL8</accession>
<dbReference type="EMBL" id="BRPK01000002">
    <property type="protein sequence ID" value="GLB35692.1"/>
    <property type="molecule type" value="Genomic_DNA"/>
</dbReference>
<organism evidence="3 4">
    <name type="scientific">Lyophyllum shimeji</name>
    <name type="common">Hon-shimeji</name>
    <name type="synonym">Tricholoma shimeji</name>
    <dbReference type="NCBI Taxonomy" id="47721"/>
    <lineage>
        <taxon>Eukaryota</taxon>
        <taxon>Fungi</taxon>
        <taxon>Dikarya</taxon>
        <taxon>Basidiomycota</taxon>
        <taxon>Agaricomycotina</taxon>
        <taxon>Agaricomycetes</taxon>
        <taxon>Agaricomycetidae</taxon>
        <taxon>Agaricales</taxon>
        <taxon>Tricholomatineae</taxon>
        <taxon>Lyophyllaceae</taxon>
        <taxon>Lyophyllum</taxon>
    </lineage>
</organism>
<dbReference type="OrthoDB" id="3191568at2759"/>
<dbReference type="AlphaFoldDB" id="A0A9P3PGL8"/>
<name>A0A9P3PGL8_LYOSH</name>
<dbReference type="InterPro" id="IPR046528">
    <property type="entry name" value="DUF6593"/>
</dbReference>
<feature type="compositionally biased region" description="Polar residues" evidence="1">
    <location>
        <begin position="12"/>
        <end position="26"/>
    </location>
</feature>